<dbReference type="Gene3D" id="3.40.605.10">
    <property type="entry name" value="Aldehyde Dehydrogenase, Chain A, domain 1"/>
    <property type="match status" value="1"/>
</dbReference>
<evidence type="ECO:0000259" key="5">
    <source>
        <dbReference type="Pfam" id="PF00171"/>
    </source>
</evidence>
<dbReference type="SUPFAM" id="SSF53720">
    <property type="entry name" value="ALDH-like"/>
    <property type="match status" value="1"/>
</dbReference>
<proteinExistence type="inferred from homology"/>
<evidence type="ECO:0000256" key="4">
    <source>
        <dbReference type="RuleBase" id="RU003345"/>
    </source>
</evidence>
<dbReference type="CDD" id="cd07101">
    <property type="entry name" value="ALDH_SSADH2_GabD2"/>
    <property type="match status" value="1"/>
</dbReference>
<evidence type="ECO:0000313" key="7">
    <source>
        <dbReference type="Proteomes" id="UP000011625"/>
    </source>
</evidence>
<dbReference type="InterPro" id="IPR015590">
    <property type="entry name" value="Aldehyde_DH_dom"/>
</dbReference>
<dbReference type="InterPro" id="IPR016162">
    <property type="entry name" value="Ald_DH_N"/>
</dbReference>
<dbReference type="FunFam" id="3.40.605.10:FF:000010">
    <property type="entry name" value="N-succinylglutamate 5-semialdehyde dehydrogenase"/>
    <property type="match status" value="1"/>
</dbReference>
<dbReference type="Proteomes" id="UP000011625">
    <property type="component" value="Unassembled WGS sequence"/>
</dbReference>
<reference evidence="6 7" key="1">
    <citation type="journal article" date="2014" name="PLoS Genet.">
        <title>Phylogenetically driven sequencing of extremely halophilic archaea reveals strategies for static and dynamic osmo-response.</title>
        <authorList>
            <person name="Becker E.A."/>
            <person name="Seitzer P.M."/>
            <person name="Tritt A."/>
            <person name="Larsen D."/>
            <person name="Krusor M."/>
            <person name="Yao A.I."/>
            <person name="Wu D."/>
            <person name="Madern D."/>
            <person name="Eisen J.A."/>
            <person name="Darling A.E."/>
            <person name="Facciotti M.T."/>
        </authorList>
    </citation>
    <scope>NUCLEOTIDE SEQUENCE [LARGE SCALE GENOMIC DNA]</scope>
    <source>
        <strain evidence="6 7">DSM 8989</strain>
    </source>
</reference>
<dbReference type="InterPro" id="IPR029510">
    <property type="entry name" value="Ald_DH_CS_GLU"/>
</dbReference>
<evidence type="ECO:0000256" key="2">
    <source>
        <dbReference type="ARBA" id="ARBA00023002"/>
    </source>
</evidence>
<dbReference type="InterPro" id="IPR050740">
    <property type="entry name" value="Aldehyde_DH_Superfamily"/>
</dbReference>
<dbReference type="STRING" id="1227456.C450_00510"/>
<dbReference type="PATRIC" id="fig|1227456.3.peg.110"/>
<dbReference type="AlphaFoldDB" id="M0NEH6"/>
<dbReference type="FunFam" id="3.40.309.10:FF:000009">
    <property type="entry name" value="Aldehyde dehydrogenase A"/>
    <property type="match status" value="1"/>
</dbReference>
<evidence type="ECO:0000256" key="3">
    <source>
        <dbReference type="PROSITE-ProRule" id="PRU10007"/>
    </source>
</evidence>
<comment type="similarity">
    <text evidence="4">Belongs to the aldehyde dehydrogenase family.</text>
</comment>
<feature type="active site" evidence="3">
    <location>
        <position position="259"/>
    </location>
</feature>
<organism evidence="6 7">
    <name type="scientific">Halococcus salifodinae DSM 8989</name>
    <dbReference type="NCBI Taxonomy" id="1227456"/>
    <lineage>
        <taxon>Archaea</taxon>
        <taxon>Methanobacteriati</taxon>
        <taxon>Methanobacteriota</taxon>
        <taxon>Stenosarchaea group</taxon>
        <taxon>Halobacteria</taxon>
        <taxon>Halobacteriales</taxon>
        <taxon>Halococcaceae</taxon>
        <taxon>Halococcus</taxon>
    </lineage>
</organism>
<protein>
    <submittedName>
        <fullName evidence="6">Succinic semialdehyde dehydrogenase</fullName>
    </submittedName>
</protein>
<evidence type="ECO:0000313" key="6">
    <source>
        <dbReference type="EMBL" id="EMA55958.1"/>
    </source>
</evidence>
<gene>
    <name evidence="6" type="primary">gabD2</name>
    <name evidence="6" type="ORF">C450_00510</name>
</gene>
<dbReference type="InterPro" id="IPR016163">
    <property type="entry name" value="Ald_DH_C"/>
</dbReference>
<dbReference type="GO" id="GO:0009450">
    <property type="term" value="P:gamma-aminobutyric acid catabolic process"/>
    <property type="evidence" value="ECO:0007669"/>
    <property type="project" value="TreeGrafter"/>
</dbReference>
<dbReference type="PROSITE" id="PS00687">
    <property type="entry name" value="ALDEHYDE_DEHYDR_GLU"/>
    <property type="match status" value="1"/>
</dbReference>
<comment type="caution">
    <text evidence="6">The sequence shown here is derived from an EMBL/GenBank/DDBJ whole genome shotgun (WGS) entry which is preliminary data.</text>
</comment>
<accession>M0NEH6</accession>
<feature type="domain" description="Aldehyde dehydrogenase" evidence="5">
    <location>
        <begin position="29"/>
        <end position="486"/>
    </location>
</feature>
<dbReference type="OrthoDB" id="6342at2157"/>
<dbReference type="Pfam" id="PF00171">
    <property type="entry name" value="Aldedh"/>
    <property type="match status" value="1"/>
</dbReference>
<name>M0NEH6_9EURY</name>
<keyword evidence="1" id="KW-0521">NADP</keyword>
<keyword evidence="2 4" id="KW-0560">Oxidoreductase</keyword>
<keyword evidence="7" id="KW-1185">Reference proteome</keyword>
<evidence type="ECO:0000256" key="1">
    <source>
        <dbReference type="ARBA" id="ARBA00022857"/>
    </source>
</evidence>
<dbReference type="EMBL" id="AOME01000002">
    <property type="protein sequence ID" value="EMA55958.1"/>
    <property type="molecule type" value="Genomic_DNA"/>
</dbReference>
<dbReference type="RefSeq" id="WP_005038647.1">
    <property type="nucleotide sequence ID" value="NZ_AOME01000002.1"/>
</dbReference>
<dbReference type="InterPro" id="IPR016161">
    <property type="entry name" value="Ald_DH/histidinol_DH"/>
</dbReference>
<dbReference type="NCBIfam" id="NF006916">
    <property type="entry name" value="PRK09407.1"/>
    <property type="match status" value="1"/>
</dbReference>
<dbReference type="PANTHER" id="PTHR43353:SF5">
    <property type="entry name" value="SUCCINATE-SEMIALDEHYDE DEHYDROGENASE, MITOCHONDRIAL"/>
    <property type="match status" value="1"/>
</dbReference>
<dbReference type="GO" id="GO:0004777">
    <property type="term" value="F:succinate-semialdehyde dehydrogenase (NAD+) activity"/>
    <property type="evidence" value="ECO:0007669"/>
    <property type="project" value="TreeGrafter"/>
</dbReference>
<dbReference type="Gene3D" id="3.40.309.10">
    <property type="entry name" value="Aldehyde Dehydrogenase, Chain A, domain 2"/>
    <property type="match status" value="1"/>
</dbReference>
<sequence>MTEPIQARPTGTEEFVELLEHLPSDTTEREAITVEAPYTGEPLGSVPAHTESDVERATERAADAQKSWADRSFGERAAVVKRYHDLVLDRQDELLDLVQRESGKSRRAAYEELLDVAITSRYYAYHGEDHLTSRRRTGALPLLTKTVEHHHPVGVVGIIAPWNYPLTLAVSDAIPALLAGNSVVLKPAEETPFTALLAVSLLREAGLPEDALQVVTGHGSTIGPPLIENSDFLMFTGSTETGKTVAEQAGANLTKCSMELGGKNPLLVFDDADLAKTTEGAIRGCFTNAGQLCISLERCYLQSGVRDEFERRFVAAVEDLDLGTSLDYGPDVGSLASADQLEKVKSHVADAREKGATVLTGGEARPDVGPYFYEPTVLADVTPDMTVASEETFGPVVSLYEFEGTEEAIERANDSDRGLNASVWTEDTERGHAVAKRIECGTVNINEAYVAAWGSVDAPMGGMKESGLGRRHGREGIQKYTESQTVAEQRVAPLAAPPGVPEWLYTTGMTAALRAMKRIPGLR</sequence>
<dbReference type="PANTHER" id="PTHR43353">
    <property type="entry name" value="SUCCINATE-SEMIALDEHYDE DEHYDROGENASE, MITOCHONDRIAL"/>
    <property type="match status" value="1"/>
</dbReference>